<feature type="region of interest" description="Disordered" evidence="1">
    <location>
        <begin position="1"/>
        <end position="51"/>
    </location>
</feature>
<feature type="compositionally biased region" description="Basic residues" evidence="1">
    <location>
        <begin position="19"/>
        <end position="29"/>
    </location>
</feature>
<proteinExistence type="predicted"/>
<dbReference type="Proteomes" id="UP000823388">
    <property type="component" value="Chromosome 2K"/>
</dbReference>
<evidence type="ECO:0000256" key="1">
    <source>
        <dbReference type="SAM" id="MobiDB-lite"/>
    </source>
</evidence>
<keyword evidence="3" id="KW-1185">Reference proteome</keyword>
<comment type="caution">
    <text evidence="2">The sequence shown here is derived from an EMBL/GenBank/DDBJ whole genome shotgun (WGS) entry which is preliminary data.</text>
</comment>
<gene>
    <name evidence="2" type="ORF">PVAP13_2KG380510</name>
</gene>
<name>A0A8T0WBQ0_PANVG</name>
<dbReference type="AlphaFoldDB" id="A0A8T0WBQ0"/>
<accession>A0A8T0WBQ0</accession>
<feature type="compositionally biased region" description="Low complexity" evidence="1">
    <location>
        <begin position="30"/>
        <end position="42"/>
    </location>
</feature>
<protein>
    <submittedName>
        <fullName evidence="2">Uncharacterized protein</fullName>
    </submittedName>
</protein>
<organism evidence="2 3">
    <name type="scientific">Panicum virgatum</name>
    <name type="common">Blackwell switchgrass</name>
    <dbReference type="NCBI Taxonomy" id="38727"/>
    <lineage>
        <taxon>Eukaryota</taxon>
        <taxon>Viridiplantae</taxon>
        <taxon>Streptophyta</taxon>
        <taxon>Embryophyta</taxon>
        <taxon>Tracheophyta</taxon>
        <taxon>Spermatophyta</taxon>
        <taxon>Magnoliopsida</taxon>
        <taxon>Liliopsida</taxon>
        <taxon>Poales</taxon>
        <taxon>Poaceae</taxon>
        <taxon>PACMAD clade</taxon>
        <taxon>Panicoideae</taxon>
        <taxon>Panicodae</taxon>
        <taxon>Paniceae</taxon>
        <taxon>Panicinae</taxon>
        <taxon>Panicum</taxon>
        <taxon>Panicum sect. Hiantes</taxon>
    </lineage>
</organism>
<reference evidence="2" key="1">
    <citation type="submission" date="2020-05" db="EMBL/GenBank/DDBJ databases">
        <title>WGS assembly of Panicum virgatum.</title>
        <authorList>
            <person name="Lovell J.T."/>
            <person name="Jenkins J."/>
            <person name="Shu S."/>
            <person name="Juenger T.E."/>
            <person name="Schmutz J."/>
        </authorList>
    </citation>
    <scope>NUCLEOTIDE SEQUENCE</scope>
    <source>
        <strain evidence="2">AP13</strain>
    </source>
</reference>
<evidence type="ECO:0000313" key="3">
    <source>
        <dbReference type="Proteomes" id="UP000823388"/>
    </source>
</evidence>
<dbReference type="EMBL" id="CM029039">
    <property type="protein sequence ID" value="KAG2644825.1"/>
    <property type="molecule type" value="Genomic_DNA"/>
</dbReference>
<sequence>MKLRPRWGGGGSVSVSVRPRSRRRRRRSRVAPSPAVPRAAGAGAPGGGRGSPVLPVRFADLVAPVRPRRGGGRARATGVRLPLRRAWRHRRRGGAVQSGCSGVGLAAVVGGRGIRDGDAAHAVSRCGRRERGMTASPRLSWRLLFGRSGREPAGDAWAAVQRRRAPREYCGCC</sequence>
<evidence type="ECO:0000313" key="2">
    <source>
        <dbReference type="EMBL" id="KAG2644825.1"/>
    </source>
</evidence>